<evidence type="ECO:0000313" key="1">
    <source>
        <dbReference type="EMBL" id="TRZ22309.1"/>
    </source>
</evidence>
<keyword evidence="2" id="KW-1185">Reference proteome</keyword>
<organism evidence="1 2">
    <name type="scientific">Zosterops borbonicus</name>
    <dbReference type="NCBI Taxonomy" id="364589"/>
    <lineage>
        <taxon>Eukaryota</taxon>
        <taxon>Metazoa</taxon>
        <taxon>Chordata</taxon>
        <taxon>Craniata</taxon>
        <taxon>Vertebrata</taxon>
        <taxon>Euteleostomi</taxon>
        <taxon>Archelosauria</taxon>
        <taxon>Archosauria</taxon>
        <taxon>Dinosauria</taxon>
        <taxon>Saurischia</taxon>
        <taxon>Theropoda</taxon>
        <taxon>Coelurosauria</taxon>
        <taxon>Aves</taxon>
        <taxon>Neognathae</taxon>
        <taxon>Neoaves</taxon>
        <taxon>Telluraves</taxon>
        <taxon>Australaves</taxon>
        <taxon>Passeriformes</taxon>
        <taxon>Sylvioidea</taxon>
        <taxon>Zosteropidae</taxon>
        <taxon>Zosterops</taxon>
    </lineage>
</organism>
<dbReference type="EMBL" id="SWJQ01000103">
    <property type="protein sequence ID" value="TRZ22309.1"/>
    <property type="molecule type" value="Genomic_DNA"/>
</dbReference>
<accession>A0A8K1LQ86</accession>
<evidence type="ECO:0000313" key="2">
    <source>
        <dbReference type="Proteomes" id="UP000796761"/>
    </source>
</evidence>
<comment type="caution">
    <text evidence="1">The sequence shown here is derived from an EMBL/GenBank/DDBJ whole genome shotgun (WGS) entry which is preliminary data.</text>
</comment>
<dbReference type="Proteomes" id="UP000796761">
    <property type="component" value="Unassembled WGS sequence"/>
</dbReference>
<reference evidence="1" key="1">
    <citation type="submission" date="2019-04" db="EMBL/GenBank/DDBJ databases">
        <title>Genome assembly of Zosterops borbonicus 15179.</title>
        <authorList>
            <person name="Leroy T."/>
            <person name="Anselmetti Y."/>
            <person name="Tilak M.-K."/>
            <person name="Nabholz B."/>
        </authorList>
    </citation>
    <scope>NUCLEOTIDE SEQUENCE</scope>
    <source>
        <strain evidence="1">HGM_15179</strain>
        <tissue evidence="1">Muscle</tissue>
    </source>
</reference>
<sequence length="93" mass="10384">MITKAQTWAPLPGEDEASSGELWLSLTRLGASAESLEQTAGFRELESGQMNFPPEKAWLRHNKILLLHLDQALEVSPNPNREATFTLRQLQLG</sequence>
<name>A0A8K1LQ86_9PASS</name>
<gene>
    <name evidence="1" type="ORF">HGM15179_004879</name>
</gene>
<dbReference type="AlphaFoldDB" id="A0A8K1LQ86"/>
<protein>
    <submittedName>
        <fullName evidence="1">Uncharacterized protein</fullName>
    </submittedName>
</protein>
<proteinExistence type="predicted"/>